<dbReference type="InterPro" id="IPR005845">
    <property type="entry name" value="A-D-PHexomutase_a/b/a-II"/>
</dbReference>
<evidence type="ECO:0000259" key="8">
    <source>
        <dbReference type="Pfam" id="PF00408"/>
    </source>
</evidence>
<dbReference type="InterPro" id="IPR016055">
    <property type="entry name" value="A-D-PHexomutase_a/b/a-I/II/III"/>
</dbReference>
<dbReference type="InterPro" id="IPR036900">
    <property type="entry name" value="A-D-PHexomutase_C_sf"/>
</dbReference>
<evidence type="ECO:0000256" key="4">
    <source>
        <dbReference type="ARBA" id="ARBA00022723"/>
    </source>
</evidence>
<dbReference type="Pfam" id="PF02878">
    <property type="entry name" value="PGM_PMM_I"/>
    <property type="match status" value="1"/>
</dbReference>
<keyword evidence="13" id="KW-1185">Reference proteome</keyword>
<keyword evidence="5 7" id="KW-0460">Magnesium</keyword>
<dbReference type="InterPro" id="IPR005846">
    <property type="entry name" value="A-D-PHexomutase_a/b/a-III"/>
</dbReference>
<comment type="similarity">
    <text evidence="2 7">Belongs to the phosphohexose mutase family.</text>
</comment>
<dbReference type="EC" id="5.4.2.8" evidence="12"/>
<gene>
    <name evidence="12" type="ORF">J2S36_000187</name>
</gene>
<dbReference type="PRINTS" id="PR00509">
    <property type="entry name" value="PGMPMM"/>
</dbReference>
<feature type="domain" description="Alpha-D-phosphohexomutase alpha/beta/alpha" evidence="9">
    <location>
        <begin position="51"/>
        <end position="193"/>
    </location>
</feature>
<dbReference type="Pfam" id="PF02879">
    <property type="entry name" value="PGM_PMM_II"/>
    <property type="match status" value="1"/>
</dbReference>
<accession>A0ABU1T023</accession>
<dbReference type="PANTHER" id="PTHR45745:SF1">
    <property type="entry name" value="PHOSPHOGLUCOMUTASE 2B-RELATED"/>
    <property type="match status" value="1"/>
</dbReference>
<proteinExistence type="inferred from homology"/>
<comment type="caution">
    <text evidence="12">The sequence shown here is derived from an EMBL/GenBank/DDBJ whole genome shotgun (WGS) entry which is preliminary data.</text>
</comment>
<dbReference type="GO" id="GO:0004615">
    <property type="term" value="F:phosphomannomutase activity"/>
    <property type="evidence" value="ECO:0007669"/>
    <property type="project" value="UniProtKB-EC"/>
</dbReference>
<evidence type="ECO:0000313" key="13">
    <source>
        <dbReference type="Proteomes" id="UP001266099"/>
    </source>
</evidence>
<keyword evidence="4 7" id="KW-0479">Metal-binding</keyword>
<dbReference type="SUPFAM" id="SSF55957">
    <property type="entry name" value="Phosphoglucomutase, C-terminal domain"/>
    <property type="match status" value="1"/>
</dbReference>
<dbReference type="EMBL" id="JAVDUJ010000001">
    <property type="protein sequence ID" value="MDR6938644.1"/>
    <property type="molecule type" value="Genomic_DNA"/>
</dbReference>
<feature type="domain" description="Alpha-D-phosphohexomutase alpha/beta/alpha" evidence="10">
    <location>
        <begin position="216"/>
        <end position="316"/>
    </location>
</feature>
<reference evidence="12 13" key="1">
    <citation type="submission" date="2023-07" db="EMBL/GenBank/DDBJ databases">
        <title>Sequencing the genomes of 1000 actinobacteria strains.</title>
        <authorList>
            <person name="Klenk H.-P."/>
        </authorList>
    </citation>
    <scope>NUCLEOTIDE SEQUENCE [LARGE SCALE GENOMIC DNA]</scope>
    <source>
        <strain evidence="12 13">DSM 15539</strain>
    </source>
</reference>
<evidence type="ECO:0000313" key="12">
    <source>
        <dbReference type="EMBL" id="MDR6938644.1"/>
    </source>
</evidence>
<dbReference type="Gene3D" id="3.40.120.10">
    <property type="entry name" value="Alpha-D-Glucose-1,6-Bisphosphate, subunit A, domain 3"/>
    <property type="match status" value="3"/>
</dbReference>
<dbReference type="Proteomes" id="UP001266099">
    <property type="component" value="Unassembled WGS sequence"/>
</dbReference>
<dbReference type="SUPFAM" id="SSF53738">
    <property type="entry name" value="Phosphoglucomutase, first 3 domains"/>
    <property type="match status" value="3"/>
</dbReference>
<evidence type="ECO:0000256" key="7">
    <source>
        <dbReference type="RuleBase" id="RU004326"/>
    </source>
</evidence>
<feature type="domain" description="Alpha-D-phosphohexomutase C-terminal" evidence="8">
    <location>
        <begin position="473"/>
        <end position="529"/>
    </location>
</feature>
<evidence type="ECO:0000256" key="6">
    <source>
        <dbReference type="ARBA" id="ARBA00023235"/>
    </source>
</evidence>
<keyword evidence="6 12" id="KW-0413">Isomerase</keyword>
<feature type="domain" description="Alpha-D-phosphohexomutase alpha/beta/alpha" evidence="11">
    <location>
        <begin position="329"/>
        <end position="436"/>
    </location>
</feature>
<evidence type="ECO:0000256" key="5">
    <source>
        <dbReference type="ARBA" id="ARBA00022842"/>
    </source>
</evidence>
<dbReference type="Pfam" id="PF02880">
    <property type="entry name" value="PGM_PMM_III"/>
    <property type="match status" value="1"/>
</dbReference>
<comment type="cofactor">
    <cofactor evidence="1">
        <name>Mg(2+)</name>
        <dbReference type="ChEBI" id="CHEBI:18420"/>
    </cofactor>
</comment>
<dbReference type="InterPro" id="IPR016066">
    <property type="entry name" value="A-D-PHexomutase_CS"/>
</dbReference>
<dbReference type="Gene3D" id="3.30.310.50">
    <property type="entry name" value="Alpha-D-phosphohexomutase, C-terminal domain"/>
    <property type="match status" value="1"/>
</dbReference>
<sequence>MNLDLTTVEDWIAHDPDVSTREELTAILRAAREGNTLAEADLADRFQGTLQFGTAGLRGKMGAGSFRMNRAVVRRAAAGLTSWLQAKVGTDAVVVIGYDGRHHSFEFAEDTAAIVTAAGMTALLMPRMLPTPMLAFAVRQLNADAGVMVTASHNPPQDNGYKVYLGARAIDENGRGAQIVPPVDAEIAAQIAAAPAADEIELAASGWQSVPEAVIDEYVKTTTENIFPRNPGDLKIVYTAMHGVGLETMQRVFTAAGFTDVTGVPEQIDPDPDFPTVAFPNPEEAGALDLAQTLAKELNADIVIASDPDADRCSAAVPTAAGTWRQLSGDEIGAILGEEVARTAVSNGHTDGTLAASIVSSRLLAQIAKHHALRFQATLTGFKWISRAEQIIYGYEEAIGFCVNPAAVKDKDGISAALLLATIAARLKTEGKTLLDELDRLAVRHGVYLSAPVTVRVEDLSIIPATMAKIRQTPPAQLAGSEVAEIEDLSAGSATLPPTDAVKILTVNNDRVIIRPSGTEPKVKCYLEVIIPVQSAADLPAAKEAGLNRLAQFKADMHEVLKL</sequence>
<evidence type="ECO:0000256" key="2">
    <source>
        <dbReference type="ARBA" id="ARBA00010231"/>
    </source>
</evidence>
<dbReference type="InterPro" id="IPR005841">
    <property type="entry name" value="Alpha-D-phosphohexomutase_SF"/>
</dbReference>
<organism evidence="12 13">
    <name type="scientific">Arcanobacterium hippocoleae</name>
    <dbReference type="NCBI Taxonomy" id="149017"/>
    <lineage>
        <taxon>Bacteria</taxon>
        <taxon>Bacillati</taxon>
        <taxon>Actinomycetota</taxon>
        <taxon>Actinomycetes</taxon>
        <taxon>Actinomycetales</taxon>
        <taxon>Actinomycetaceae</taxon>
        <taxon>Arcanobacterium</taxon>
    </lineage>
</organism>
<evidence type="ECO:0000256" key="3">
    <source>
        <dbReference type="ARBA" id="ARBA00022553"/>
    </source>
</evidence>
<dbReference type="PANTHER" id="PTHR45745">
    <property type="entry name" value="PHOSPHOMANNOMUTASE 45A"/>
    <property type="match status" value="1"/>
</dbReference>
<evidence type="ECO:0000256" key="1">
    <source>
        <dbReference type="ARBA" id="ARBA00001946"/>
    </source>
</evidence>
<dbReference type="Pfam" id="PF00408">
    <property type="entry name" value="PGM_PMM_IV"/>
    <property type="match status" value="1"/>
</dbReference>
<keyword evidence="3" id="KW-0597">Phosphoprotein</keyword>
<dbReference type="PROSITE" id="PS00710">
    <property type="entry name" value="PGM_PMM"/>
    <property type="match status" value="1"/>
</dbReference>
<dbReference type="InterPro" id="IPR005844">
    <property type="entry name" value="A-D-PHexomutase_a/b/a-I"/>
</dbReference>
<evidence type="ECO:0000259" key="11">
    <source>
        <dbReference type="Pfam" id="PF02880"/>
    </source>
</evidence>
<protein>
    <submittedName>
        <fullName evidence="12">Phosphomannomutase</fullName>
        <ecNumber evidence="12">5.4.2.8</ecNumber>
    </submittedName>
</protein>
<dbReference type="InterPro" id="IPR005843">
    <property type="entry name" value="A-D-PHexomutase_C"/>
</dbReference>
<dbReference type="CDD" id="cd05799">
    <property type="entry name" value="PGM2"/>
    <property type="match status" value="1"/>
</dbReference>
<name>A0ABU1T023_9ACTO</name>
<evidence type="ECO:0000259" key="9">
    <source>
        <dbReference type="Pfam" id="PF02878"/>
    </source>
</evidence>
<evidence type="ECO:0000259" key="10">
    <source>
        <dbReference type="Pfam" id="PF02879"/>
    </source>
</evidence>
<dbReference type="RefSeq" id="WP_309954634.1">
    <property type="nucleotide sequence ID" value="NZ_JAVDUJ010000001.1"/>
</dbReference>